<protein>
    <recommendedName>
        <fullName evidence="2">Reelin domain-containing protein</fullName>
    </recommendedName>
</protein>
<keyword evidence="4" id="KW-1185">Reference proteome</keyword>
<evidence type="ECO:0000259" key="2">
    <source>
        <dbReference type="Pfam" id="PF02014"/>
    </source>
</evidence>
<evidence type="ECO:0000256" key="1">
    <source>
        <dbReference type="SAM" id="SignalP"/>
    </source>
</evidence>
<sequence>MKGLIIIAALVTAGYARPSGAPLGACESLTPSHGTDSQTNMSPFTVDLSPFLVHEDGSGSGSEPSYGYYYRPGYTYRLQLVRQPNDTTSLFRGFFVQSRTAADDMTRVGTFGVVNSVPGSDWTVCPDEFKYNPH</sequence>
<dbReference type="Proteomes" id="UP001174909">
    <property type="component" value="Unassembled WGS sequence"/>
</dbReference>
<organism evidence="3 4">
    <name type="scientific">Geodia barretti</name>
    <name type="common">Barrett's horny sponge</name>
    <dbReference type="NCBI Taxonomy" id="519541"/>
    <lineage>
        <taxon>Eukaryota</taxon>
        <taxon>Metazoa</taxon>
        <taxon>Porifera</taxon>
        <taxon>Demospongiae</taxon>
        <taxon>Heteroscleromorpha</taxon>
        <taxon>Tetractinellida</taxon>
        <taxon>Astrophorina</taxon>
        <taxon>Geodiidae</taxon>
        <taxon>Geodia</taxon>
    </lineage>
</organism>
<feature type="chain" id="PRO_5041271992" description="Reelin domain-containing protein" evidence="1">
    <location>
        <begin position="17"/>
        <end position="134"/>
    </location>
</feature>
<reference evidence="3" key="1">
    <citation type="submission" date="2023-03" db="EMBL/GenBank/DDBJ databases">
        <authorList>
            <person name="Steffen K."/>
            <person name="Cardenas P."/>
        </authorList>
    </citation>
    <scope>NUCLEOTIDE SEQUENCE</scope>
</reference>
<dbReference type="InterPro" id="IPR042307">
    <property type="entry name" value="Reeler_sf"/>
</dbReference>
<comment type="caution">
    <text evidence="3">The sequence shown here is derived from an EMBL/GenBank/DDBJ whole genome shotgun (WGS) entry which is preliminary data.</text>
</comment>
<keyword evidence="1" id="KW-0732">Signal</keyword>
<proteinExistence type="predicted"/>
<dbReference type="InterPro" id="IPR002861">
    <property type="entry name" value="Reeler_dom"/>
</dbReference>
<dbReference type="EMBL" id="CASHTH010003434">
    <property type="protein sequence ID" value="CAI8044915.1"/>
    <property type="molecule type" value="Genomic_DNA"/>
</dbReference>
<evidence type="ECO:0000313" key="3">
    <source>
        <dbReference type="EMBL" id="CAI8044915.1"/>
    </source>
</evidence>
<feature type="signal peptide" evidence="1">
    <location>
        <begin position="1"/>
        <end position="16"/>
    </location>
</feature>
<feature type="domain" description="Reelin" evidence="2">
    <location>
        <begin position="26"/>
        <end position="116"/>
    </location>
</feature>
<gene>
    <name evidence="3" type="ORF">GBAR_LOCUS24871</name>
</gene>
<dbReference type="AlphaFoldDB" id="A0AA35TAU6"/>
<dbReference type="Gene3D" id="2.60.40.4060">
    <property type="entry name" value="Reeler domain"/>
    <property type="match status" value="1"/>
</dbReference>
<name>A0AA35TAU6_GEOBA</name>
<accession>A0AA35TAU6</accession>
<evidence type="ECO:0000313" key="4">
    <source>
        <dbReference type="Proteomes" id="UP001174909"/>
    </source>
</evidence>
<dbReference type="Pfam" id="PF02014">
    <property type="entry name" value="Reeler"/>
    <property type="match status" value="1"/>
</dbReference>